<dbReference type="EMBL" id="JBDODL010002305">
    <property type="protein sequence ID" value="MES1922158.1"/>
    <property type="molecule type" value="Genomic_DNA"/>
</dbReference>
<reference evidence="1 2" key="1">
    <citation type="journal article" date="2024" name="BMC Biol.">
        <title>Comparative genomics of Ascetosporea gives new insight into the evolutionary basis for animal parasitism in Rhizaria.</title>
        <authorList>
            <person name="Hiltunen Thoren M."/>
            <person name="Onut-Brannstrom I."/>
            <person name="Alfjorden A."/>
            <person name="Peckova H."/>
            <person name="Swords F."/>
            <person name="Hooper C."/>
            <person name="Holzer A.S."/>
            <person name="Bass D."/>
            <person name="Burki F."/>
        </authorList>
    </citation>
    <scope>NUCLEOTIDE SEQUENCE [LARGE SCALE GENOMIC DNA]</scope>
    <source>
        <strain evidence="1">20-A016</strain>
    </source>
</reference>
<gene>
    <name evidence="1" type="ORF">MHBO_003674</name>
</gene>
<dbReference type="Proteomes" id="UP001439008">
    <property type="component" value="Unassembled WGS sequence"/>
</dbReference>
<evidence type="ECO:0008006" key="3">
    <source>
        <dbReference type="Google" id="ProtNLM"/>
    </source>
</evidence>
<comment type="caution">
    <text evidence="1">The sequence shown here is derived from an EMBL/GenBank/DDBJ whole genome shotgun (WGS) entry which is preliminary data.</text>
</comment>
<accession>A0ABV2AR51</accession>
<organism evidence="1 2">
    <name type="scientific">Bonamia ostreae</name>
    <dbReference type="NCBI Taxonomy" id="126728"/>
    <lineage>
        <taxon>Eukaryota</taxon>
        <taxon>Sar</taxon>
        <taxon>Rhizaria</taxon>
        <taxon>Endomyxa</taxon>
        <taxon>Ascetosporea</taxon>
        <taxon>Haplosporida</taxon>
        <taxon>Bonamia</taxon>
    </lineage>
</organism>
<name>A0ABV2AR51_9EUKA</name>
<feature type="non-terminal residue" evidence="1">
    <location>
        <position position="1"/>
    </location>
</feature>
<sequence length="171" mass="20458">TKKPYFPTFEEFRNLLNFNNDYDEEGNIRSNRNTKNYFLNKTENEKFFNSNKISLPKNQPLFHKNKNFSRSKNFDRQTRKAKKRKLKAIPQNLIKYDESEKVSINLPINKRLFKEMARRSENNLDKIKMKSGAVITQEKEKNTNFYIFLSISGTKTKVREALIYIEQMTIN</sequence>
<evidence type="ECO:0000313" key="1">
    <source>
        <dbReference type="EMBL" id="MES1922158.1"/>
    </source>
</evidence>
<evidence type="ECO:0000313" key="2">
    <source>
        <dbReference type="Proteomes" id="UP001439008"/>
    </source>
</evidence>
<keyword evidence="2" id="KW-1185">Reference proteome</keyword>
<protein>
    <recommendedName>
        <fullName evidence="3">Protein TIC 214</fullName>
    </recommendedName>
</protein>
<proteinExistence type="predicted"/>